<reference evidence="5 6" key="1">
    <citation type="submission" date="2024-02" db="EMBL/GenBank/DDBJ databases">
        <title>First draft genome assembly of two strains of Seiridium cardinale.</title>
        <authorList>
            <person name="Emiliani G."/>
            <person name="Scali E."/>
        </authorList>
    </citation>
    <scope>NUCLEOTIDE SEQUENCE [LARGE SCALE GENOMIC DNA]</scope>
    <source>
        <strain evidence="5 6">BM-138-000479</strain>
    </source>
</reference>
<dbReference type="Gene3D" id="3.40.50.1820">
    <property type="entry name" value="alpha/beta hydrolase"/>
    <property type="match status" value="2"/>
</dbReference>
<dbReference type="InterPro" id="IPR002018">
    <property type="entry name" value="CarbesteraseB"/>
</dbReference>
<evidence type="ECO:0000313" key="6">
    <source>
        <dbReference type="Proteomes" id="UP001465668"/>
    </source>
</evidence>
<dbReference type="EMBL" id="JARVKM010000108">
    <property type="protein sequence ID" value="KAK9769867.1"/>
    <property type="molecule type" value="Genomic_DNA"/>
</dbReference>
<dbReference type="InterPro" id="IPR019826">
    <property type="entry name" value="Carboxylesterase_B_AS"/>
</dbReference>
<protein>
    <recommendedName>
        <fullName evidence="3">Carboxylic ester hydrolase</fullName>
        <ecNumber evidence="3">3.1.1.-</ecNumber>
    </recommendedName>
</protein>
<feature type="signal peptide" evidence="3">
    <location>
        <begin position="1"/>
        <end position="19"/>
    </location>
</feature>
<dbReference type="EC" id="3.1.1.-" evidence="3"/>
<evidence type="ECO:0000313" key="5">
    <source>
        <dbReference type="EMBL" id="KAK9769867.1"/>
    </source>
</evidence>
<dbReference type="SUPFAM" id="SSF53474">
    <property type="entry name" value="alpha/beta-Hydrolases"/>
    <property type="match status" value="1"/>
</dbReference>
<feature type="domain" description="Carboxylesterase type B" evidence="4">
    <location>
        <begin position="26"/>
        <end position="367"/>
    </location>
</feature>
<feature type="domain" description="Carboxylesterase type B" evidence="4">
    <location>
        <begin position="378"/>
        <end position="486"/>
    </location>
</feature>
<dbReference type="InterPro" id="IPR029058">
    <property type="entry name" value="AB_hydrolase_fold"/>
</dbReference>
<feature type="chain" id="PRO_5044976792" description="Carboxylic ester hydrolase" evidence="3">
    <location>
        <begin position="20"/>
        <end position="500"/>
    </location>
</feature>
<proteinExistence type="inferred from homology"/>
<dbReference type="InterPro" id="IPR050309">
    <property type="entry name" value="Type-B_Carboxylest/Lipase"/>
</dbReference>
<comment type="similarity">
    <text evidence="1 3">Belongs to the type-B carboxylesterase/lipase family.</text>
</comment>
<evidence type="ECO:0000259" key="4">
    <source>
        <dbReference type="Pfam" id="PF00135"/>
    </source>
</evidence>
<dbReference type="Proteomes" id="UP001465668">
    <property type="component" value="Unassembled WGS sequence"/>
</dbReference>
<sequence length="500" mass="53549">MRFTSILSAAALALSSVEATCNSTGPVVKTGLGTVLGVEDAEYPGVRQFLGIPYGQNPTGSLRFMPPKPAGNFNYVEATEIPPSCMQFLNPASATIYTRDVLQFNLGGLNETGNVAEDCLKLSVWAPSEASLKKSGKVPVLIFIFGGGLQTGGIDVPYQIPTQWVQRSQDHIVVTFNYRVNIFGFPNSAGSPDVNVGYLDQRLAIEWVRDNIAAFGGDPDNMLLFGQSAGSVSTDVYSFAYPDDPIVKGVIMESLTAHCPVYSHDYAQSNFSFVANALGCGGLNATGELSCMQHQVSAETIRDFVANRSIAGTTPSLTFTNIADEKVYFSNYTERALLGKVANIPAIVGTNTGDGLGAAPYAASGANVTYANEHYLSTFLCPSTTTITDRIAAGVKAYRYSYNGNFSNISPRGWEGAYHSAELPMVFGTHPNYRGNSTEFEYATSHAMQDAWVAFAKGGADAMTEMGWPIYEPGTVTAQEIGTEPYPMQLQSLADAEAMC</sequence>
<keyword evidence="2 3" id="KW-0378">Hydrolase</keyword>
<evidence type="ECO:0000256" key="3">
    <source>
        <dbReference type="RuleBase" id="RU361235"/>
    </source>
</evidence>
<accession>A0ABR2X884</accession>
<dbReference type="GO" id="GO:0016787">
    <property type="term" value="F:hydrolase activity"/>
    <property type="evidence" value="ECO:0007669"/>
    <property type="project" value="UniProtKB-KW"/>
</dbReference>
<dbReference type="Pfam" id="PF00135">
    <property type="entry name" value="COesterase"/>
    <property type="match status" value="2"/>
</dbReference>
<name>A0ABR2X884_9PEZI</name>
<dbReference type="PANTHER" id="PTHR11559">
    <property type="entry name" value="CARBOXYLESTERASE"/>
    <property type="match status" value="1"/>
</dbReference>
<organism evidence="5 6">
    <name type="scientific">Seiridium cardinale</name>
    <dbReference type="NCBI Taxonomy" id="138064"/>
    <lineage>
        <taxon>Eukaryota</taxon>
        <taxon>Fungi</taxon>
        <taxon>Dikarya</taxon>
        <taxon>Ascomycota</taxon>
        <taxon>Pezizomycotina</taxon>
        <taxon>Sordariomycetes</taxon>
        <taxon>Xylariomycetidae</taxon>
        <taxon>Amphisphaeriales</taxon>
        <taxon>Sporocadaceae</taxon>
        <taxon>Seiridium</taxon>
    </lineage>
</organism>
<gene>
    <name evidence="5" type="ORF">SCAR479_13468</name>
</gene>
<dbReference type="PROSITE" id="PS00122">
    <property type="entry name" value="CARBOXYLESTERASE_B_1"/>
    <property type="match status" value="1"/>
</dbReference>
<evidence type="ECO:0000256" key="1">
    <source>
        <dbReference type="ARBA" id="ARBA00005964"/>
    </source>
</evidence>
<evidence type="ECO:0000256" key="2">
    <source>
        <dbReference type="ARBA" id="ARBA00022801"/>
    </source>
</evidence>
<comment type="caution">
    <text evidence="5">The sequence shown here is derived from an EMBL/GenBank/DDBJ whole genome shotgun (WGS) entry which is preliminary data.</text>
</comment>
<keyword evidence="3" id="KW-0732">Signal</keyword>
<keyword evidence="6" id="KW-1185">Reference proteome</keyword>